<dbReference type="AlphaFoldDB" id="A0A814UV00"/>
<dbReference type="InterPro" id="IPR035897">
    <property type="entry name" value="Toll_tir_struct_dom_sf"/>
</dbReference>
<evidence type="ECO:0000313" key="4">
    <source>
        <dbReference type="EMBL" id="CAF1178224.1"/>
    </source>
</evidence>
<dbReference type="Proteomes" id="UP000677228">
    <property type="component" value="Unassembled WGS sequence"/>
</dbReference>
<dbReference type="PANTHER" id="PTHR46270">
    <property type="entry name" value="ARMADILLO-TYPE FOLD-RELATED"/>
    <property type="match status" value="1"/>
</dbReference>
<name>A0A814UV00_9BILA</name>
<protein>
    <recommendedName>
        <fullName evidence="2">TIR domain-containing protein</fullName>
    </recommendedName>
</protein>
<dbReference type="Pfam" id="PF13676">
    <property type="entry name" value="TIR_2"/>
    <property type="match status" value="1"/>
</dbReference>
<evidence type="ECO:0000313" key="5">
    <source>
        <dbReference type="EMBL" id="CAF3772762.1"/>
    </source>
</evidence>
<dbReference type="OrthoDB" id="10047651at2759"/>
<evidence type="ECO:0000259" key="2">
    <source>
        <dbReference type="PROSITE" id="PS50104"/>
    </source>
</evidence>
<evidence type="ECO:0000256" key="1">
    <source>
        <dbReference type="SAM" id="MobiDB-lite"/>
    </source>
</evidence>
<dbReference type="EMBL" id="CAJOBC010007771">
    <property type="protein sequence ID" value="CAF3942423.1"/>
    <property type="molecule type" value="Genomic_DNA"/>
</dbReference>
<dbReference type="Proteomes" id="UP000682733">
    <property type="component" value="Unassembled WGS sequence"/>
</dbReference>
<gene>
    <name evidence="4" type="ORF">GPM918_LOCUS22556</name>
    <name evidence="3" type="ORF">OVA965_LOCUS14678</name>
    <name evidence="6" type="ORF">SRO942_LOCUS22556</name>
    <name evidence="5" type="ORF">TMI583_LOCUS14681</name>
</gene>
<evidence type="ECO:0000313" key="6">
    <source>
        <dbReference type="EMBL" id="CAF3942423.1"/>
    </source>
</evidence>
<dbReference type="PANTHER" id="PTHR46270:SF2">
    <property type="entry name" value="TIR DOMAIN-CONTAINING PROTEIN"/>
    <property type="match status" value="1"/>
</dbReference>
<dbReference type="EMBL" id="CAJNOQ010007769">
    <property type="protein sequence ID" value="CAF1178224.1"/>
    <property type="molecule type" value="Genomic_DNA"/>
</dbReference>
<dbReference type="PROSITE" id="PS50104">
    <property type="entry name" value="TIR"/>
    <property type="match status" value="1"/>
</dbReference>
<evidence type="ECO:0000313" key="3">
    <source>
        <dbReference type="EMBL" id="CAF1003448.1"/>
    </source>
</evidence>
<dbReference type="SUPFAM" id="SSF52200">
    <property type="entry name" value="Toll/Interleukin receptor TIR domain"/>
    <property type="match status" value="1"/>
</dbReference>
<comment type="caution">
    <text evidence="4">The sequence shown here is derived from an EMBL/GenBank/DDBJ whole genome shotgun (WGS) entry which is preliminary data.</text>
</comment>
<dbReference type="Gene3D" id="3.40.50.10140">
    <property type="entry name" value="Toll/interleukin-1 receptor homology (TIR) domain"/>
    <property type="match status" value="1"/>
</dbReference>
<keyword evidence="7" id="KW-1185">Reference proteome</keyword>
<evidence type="ECO:0000313" key="7">
    <source>
        <dbReference type="Proteomes" id="UP000663829"/>
    </source>
</evidence>
<dbReference type="Proteomes" id="UP000663829">
    <property type="component" value="Unassembled WGS sequence"/>
</dbReference>
<feature type="compositionally biased region" description="Polar residues" evidence="1">
    <location>
        <begin position="317"/>
        <end position="329"/>
    </location>
</feature>
<accession>A0A814UV00</accession>
<reference evidence="4" key="1">
    <citation type="submission" date="2021-02" db="EMBL/GenBank/DDBJ databases">
        <authorList>
            <person name="Nowell W R."/>
        </authorList>
    </citation>
    <scope>NUCLEOTIDE SEQUENCE</scope>
</reference>
<dbReference type="Proteomes" id="UP000681722">
    <property type="component" value="Unassembled WGS sequence"/>
</dbReference>
<feature type="domain" description="TIR" evidence="2">
    <location>
        <begin position="178"/>
        <end position="317"/>
    </location>
</feature>
<dbReference type="InterPro" id="IPR000157">
    <property type="entry name" value="TIR_dom"/>
</dbReference>
<dbReference type="EMBL" id="CAJNOK010006429">
    <property type="protein sequence ID" value="CAF1003448.1"/>
    <property type="molecule type" value="Genomic_DNA"/>
</dbReference>
<feature type="region of interest" description="Disordered" evidence="1">
    <location>
        <begin position="317"/>
        <end position="356"/>
    </location>
</feature>
<sequence>MFKADSSPRYHISEPLVVLVKLFNDDRTLDYIMQHAQVDLNTLSTVEFFVNLLLEFYTTVNDQTPLKQLTCTALVNILWSVSFQKQYQDELQGNQKFKAFIENIENAKVLDKIVTTQYVPKYIENIRTAAGGILLNINATMPTVKVEKEQQHRHPSSTTEAVRGARVPALVQRTDSNSRPMIMISYSHGDKDFCYQLHDGLKSKFDIWIDMNHRQTGDLWQKIAEGMDKSNVILCLVSETYCQSKSCRREVTYALDALDELEQPVIPLFLQQYKPPSWLKIRTSGLKYVRFRDIKQLESEKLSELVQMIEQNLSLPSSVDYDNNDSRSCAPSHYEPAAPPPTTTSTTTKEKTAEENKVKQETYIGISELYQKPVEQWNKNDVSQWFEYNEILVEIQDLYKFKDGSELLSYAPSLLADEKLQYQIYSKTFSKKNNGEDLLPHEYTKFVNALRKLYEKTIEKSKPVKVAVPADAKSQTCQIL</sequence>
<dbReference type="GO" id="GO:0007165">
    <property type="term" value="P:signal transduction"/>
    <property type="evidence" value="ECO:0007669"/>
    <property type="project" value="InterPro"/>
</dbReference>
<dbReference type="EMBL" id="CAJOBA010006436">
    <property type="protein sequence ID" value="CAF3772762.1"/>
    <property type="molecule type" value="Genomic_DNA"/>
</dbReference>
<proteinExistence type="predicted"/>
<dbReference type="SMART" id="SM00255">
    <property type="entry name" value="TIR"/>
    <property type="match status" value="1"/>
</dbReference>
<organism evidence="4 7">
    <name type="scientific">Didymodactylos carnosus</name>
    <dbReference type="NCBI Taxonomy" id="1234261"/>
    <lineage>
        <taxon>Eukaryota</taxon>
        <taxon>Metazoa</taxon>
        <taxon>Spiralia</taxon>
        <taxon>Gnathifera</taxon>
        <taxon>Rotifera</taxon>
        <taxon>Eurotatoria</taxon>
        <taxon>Bdelloidea</taxon>
        <taxon>Philodinida</taxon>
        <taxon>Philodinidae</taxon>
        <taxon>Didymodactylos</taxon>
    </lineage>
</organism>